<dbReference type="Proteomes" id="UP000320404">
    <property type="component" value="Unassembled WGS sequence"/>
</dbReference>
<organism evidence="10 11">
    <name type="scientific">OM182 bacterium</name>
    <dbReference type="NCBI Taxonomy" id="2510334"/>
    <lineage>
        <taxon>Bacteria</taxon>
        <taxon>Pseudomonadati</taxon>
        <taxon>Pseudomonadota</taxon>
        <taxon>Gammaproteobacteria</taxon>
        <taxon>OMG group</taxon>
        <taxon>OM182 clade</taxon>
    </lineage>
</organism>
<accession>A0A520RZ25</accession>
<evidence type="ECO:0000256" key="5">
    <source>
        <dbReference type="ARBA" id="ARBA00031248"/>
    </source>
</evidence>
<feature type="domain" description="Calcineurin-like phosphoesterase" evidence="9">
    <location>
        <begin position="1"/>
        <end position="159"/>
    </location>
</feature>
<dbReference type="SUPFAM" id="SSF56300">
    <property type="entry name" value="Metallo-dependent phosphatases"/>
    <property type="match status" value="1"/>
</dbReference>
<evidence type="ECO:0000256" key="7">
    <source>
        <dbReference type="ARBA" id="ARBA00033210"/>
    </source>
</evidence>
<evidence type="ECO:0000256" key="8">
    <source>
        <dbReference type="ARBA" id="ARBA00049417"/>
    </source>
</evidence>
<keyword evidence="4 10" id="KW-0378">Hydrolase</keyword>
<name>A0A520RZ25_9GAMM</name>
<evidence type="ECO:0000256" key="6">
    <source>
        <dbReference type="ARBA" id="ARBA00032248"/>
    </source>
</evidence>
<evidence type="ECO:0000256" key="1">
    <source>
        <dbReference type="ARBA" id="ARBA00003413"/>
    </source>
</evidence>
<evidence type="ECO:0000313" key="11">
    <source>
        <dbReference type="Proteomes" id="UP000320404"/>
    </source>
</evidence>
<proteinExistence type="inferred from homology"/>
<dbReference type="EMBL" id="SHAH01000057">
    <property type="protein sequence ID" value="RZO75414.1"/>
    <property type="molecule type" value="Genomic_DNA"/>
</dbReference>
<dbReference type="NCBIfam" id="NF001204">
    <property type="entry name" value="PRK00166.1"/>
    <property type="match status" value="1"/>
</dbReference>
<dbReference type="InterPro" id="IPR004843">
    <property type="entry name" value="Calcineurin-like_PHP"/>
</dbReference>
<protein>
    <recommendedName>
        <fullName evidence="3">bis(5'-nucleosyl)-tetraphosphatase (symmetrical)</fullName>
        <ecNumber evidence="3">3.6.1.41</ecNumber>
    </recommendedName>
    <alternativeName>
        <fullName evidence="6">Ap4A hydrolase</fullName>
    </alternativeName>
    <alternativeName>
        <fullName evidence="5">Diadenosine 5',5'''-P1,P4-tetraphosphate pyrophosphohydrolase</fullName>
    </alternativeName>
    <alternativeName>
        <fullName evidence="7">Diadenosine tetraphosphatase</fullName>
    </alternativeName>
</protein>
<evidence type="ECO:0000259" key="9">
    <source>
        <dbReference type="Pfam" id="PF00149"/>
    </source>
</evidence>
<dbReference type="Gene3D" id="3.60.21.10">
    <property type="match status" value="1"/>
</dbReference>
<evidence type="ECO:0000313" key="10">
    <source>
        <dbReference type="EMBL" id="RZO75414.1"/>
    </source>
</evidence>
<dbReference type="PIRSF" id="PIRSF000903">
    <property type="entry name" value="B5n-ttraPtase_sm"/>
    <property type="match status" value="1"/>
</dbReference>
<dbReference type="GO" id="GO:0008803">
    <property type="term" value="F:bis(5'-nucleosyl)-tetraphosphatase (symmetrical) activity"/>
    <property type="evidence" value="ECO:0007669"/>
    <property type="project" value="UniProtKB-EC"/>
</dbReference>
<evidence type="ECO:0000256" key="4">
    <source>
        <dbReference type="ARBA" id="ARBA00022801"/>
    </source>
</evidence>
<comment type="caution">
    <text evidence="10">The sequence shown here is derived from an EMBL/GenBank/DDBJ whole genome shotgun (WGS) entry which is preliminary data.</text>
</comment>
<evidence type="ECO:0000256" key="2">
    <source>
        <dbReference type="ARBA" id="ARBA00005419"/>
    </source>
</evidence>
<dbReference type="InterPro" id="IPR004617">
    <property type="entry name" value="ApaH"/>
</dbReference>
<dbReference type="InterPro" id="IPR029052">
    <property type="entry name" value="Metallo-depent_PP-like"/>
</dbReference>
<gene>
    <name evidence="10" type="ORF">EVA69_04325</name>
</gene>
<dbReference type="EC" id="3.6.1.41" evidence="3"/>
<dbReference type="PANTHER" id="PTHR40942:SF4">
    <property type="entry name" value="CYTOCHROME C5"/>
    <property type="match status" value="1"/>
</dbReference>
<sequence length="272" mass="30826">MSTYVVGDIQGCLKPLRKLLKKIDFTHANDTLWCVGDLINRGPKSRDTLHFLQDMEDATRIVLGNHDLHCIALNEGAAPARGKDNLDDILEAPDSQELSDWLRSKPLAHHEALETRSGVEDFLMIHAGVAPGWSLQTTLNLAAEVEHALEDDYKDFLKNMYGDEPIRWSDKLRGTDRLRTITNYLTRIRFCDDIGSLRLDIKEGLCSAPSGFRPWFEYEKITPAATILFGHWAALEGVTNRPHVYALDTGYVWGRSLTMLRLEDKQLFAFSN</sequence>
<comment type="catalytic activity">
    <reaction evidence="8">
        <text>P(1),P(4)-bis(5'-adenosyl) tetraphosphate + H2O = 2 ADP + 2 H(+)</text>
        <dbReference type="Rhea" id="RHEA:24252"/>
        <dbReference type="ChEBI" id="CHEBI:15377"/>
        <dbReference type="ChEBI" id="CHEBI:15378"/>
        <dbReference type="ChEBI" id="CHEBI:58141"/>
        <dbReference type="ChEBI" id="CHEBI:456216"/>
        <dbReference type="EC" id="3.6.1.41"/>
    </reaction>
</comment>
<dbReference type="NCBIfam" id="TIGR00668">
    <property type="entry name" value="apaH"/>
    <property type="match status" value="1"/>
</dbReference>
<dbReference type="AlphaFoldDB" id="A0A520RZ25"/>
<comment type="function">
    <text evidence="1">Hydrolyzes diadenosine 5',5'''-P1,P4-tetraphosphate to yield ADP.</text>
</comment>
<reference evidence="10 11" key="1">
    <citation type="submission" date="2019-02" db="EMBL/GenBank/DDBJ databases">
        <title>Prokaryotic population dynamics and viral predation in marine succession experiment using metagenomics: the confinement effect.</title>
        <authorList>
            <person name="Haro-Moreno J.M."/>
            <person name="Rodriguez-Valera F."/>
            <person name="Lopez-Perez M."/>
        </authorList>
    </citation>
    <scope>NUCLEOTIDE SEQUENCE [LARGE SCALE GENOMIC DNA]</scope>
    <source>
        <strain evidence="10">MED-G158</strain>
    </source>
</reference>
<dbReference type="Pfam" id="PF00149">
    <property type="entry name" value="Metallophos"/>
    <property type="match status" value="1"/>
</dbReference>
<comment type="similarity">
    <text evidence="2">Belongs to the Ap4A hydrolase family.</text>
</comment>
<dbReference type="PANTHER" id="PTHR40942">
    <property type="match status" value="1"/>
</dbReference>
<evidence type="ECO:0000256" key="3">
    <source>
        <dbReference type="ARBA" id="ARBA00012506"/>
    </source>
</evidence>